<dbReference type="VEuPathDB" id="FungiDB:AJ78_07106"/>
<organism evidence="1 2">
    <name type="scientific">Emergomyces pasteurianus Ep9510</name>
    <dbReference type="NCBI Taxonomy" id="1447872"/>
    <lineage>
        <taxon>Eukaryota</taxon>
        <taxon>Fungi</taxon>
        <taxon>Dikarya</taxon>
        <taxon>Ascomycota</taxon>
        <taxon>Pezizomycotina</taxon>
        <taxon>Eurotiomycetes</taxon>
        <taxon>Eurotiomycetidae</taxon>
        <taxon>Onygenales</taxon>
        <taxon>Ajellomycetaceae</taxon>
        <taxon>Emergomyces</taxon>
    </lineage>
</organism>
<dbReference type="OrthoDB" id="4188299at2759"/>
<proteinExistence type="predicted"/>
<accession>A0A1J9P843</accession>
<dbReference type="AlphaFoldDB" id="A0A1J9P843"/>
<reference evidence="1 2" key="1">
    <citation type="submission" date="2015-07" db="EMBL/GenBank/DDBJ databases">
        <title>Emmonsia species relationships and genome sequence.</title>
        <authorList>
            <consortium name="The Broad Institute Genomics Platform"/>
            <person name="Cuomo C.A."/>
            <person name="Munoz J.F."/>
            <person name="Imamovic A."/>
            <person name="Priest M.E."/>
            <person name="Young S."/>
            <person name="Clay O.K."/>
            <person name="McEwen J.G."/>
        </authorList>
    </citation>
    <scope>NUCLEOTIDE SEQUENCE [LARGE SCALE GENOMIC DNA]</scope>
    <source>
        <strain evidence="1 2">UAMH 9510</strain>
    </source>
</reference>
<gene>
    <name evidence="1" type="ORF">AJ78_07106</name>
</gene>
<protein>
    <submittedName>
        <fullName evidence="1">Uncharacterized protein</fullName>
    </submittedName>
</protein>
<name>A0A1J9P843_9EURO</name>
<dbReference type="Proteomes" id="UP000182235">
    <property type="component" value="Unassembled WGS sequence"/>
</dbReference>
<dbReference type="EMBL" id="LGRN01000427">
    <property type="protein sequence ID" value="OJD12262.1"/>
    <property type="molecule type" value="Genomic_DNA"/>
</dbReference>
<keyword evidence="2" id="KW-1185">Reference proteome</keyword>
<feature type="non-terminal residue" evidence="1">
    <location>
        <position position="1"/>
    </location>
</feature>
<evidence type="ECO:0000313" key="2">
    <source>
        <dbReference type="Proteomes" id="UP000182235"/>
    </source>
</evidence>
<evidence type="ECO:0000313" key="1">
    <source>
        <dbReference type="EMBL" id="OJD12262.1"/>
    </source>
</evidence>
<sequence length="144" mass="15573">TLSCRPRALLATASTATPVEAPIDASANVVAGWACNRGGGAGHDMLRQVHGQFNRKFGSPRLTIARDQCYFVKCYGYYFGVCNHAGYTKVENAGDRNVAKDTNPNSGSACSLTPRPVHDPYLNYIFSRVNDISLGGRNNDVRSC</sequence>
<comment type="caution">
    <text evidence="1">The sequence shown here is derived from an EMBL/GenBank/DDBJ whole genome shotgun (WGS) entry which is preliminary data.</text>
</comment>